<reference evidence="1 2" key="1">
    <citation type="submission" date="2019-09" db="EMBL/GenBank/DDBJ databases">
        <title>Prevotella A2879 sp. nov., isolated from an abscess of a patient.</title>
        <authorList>
            <person name="Buhl M."/>
            <person name="Oberhettinger P."/>
        </authorList>
    </citation>
    <scope>NUCLEOTIDE SEQUENCE [LARGE SCALE GENOMIC DNA]</scope>
    <source>
        <strain evidence="1 2">A2879</strain>
    </source>
</reference>
<evidence type="ECO:0000313" key="2">
    <source>
        <dbReference type="Proteomes" id="UP000482295"/>
    </source>
</evidence>
<protein>
    <submittedName>
        <fullName evidence="1">Uncharacterized protein</fullName>
    </submittedName>
</protein>
<dbReference type="RefSeq" id="WP_155716565.1">
    <property type="nucleotide sequence ID" value="NZ_VVIQ01000013.1"/>
</dbReference>
<organism evidence="1 2">
    <name type="scientific">Prevotella vespertina</name>
    <dbReference type="NCBI Taxonomy" id="2608404"/>
    <lineage>
        <taxon>Bacteria</taxon>
        <taxon>Pseudomonadati</taxon>
        <taxon>Bacteroidota</taxon>
        <taxon>Bacteroidia</taxon>
        <taxon>Bacteroidales</taxon>
        <taxon>Prevotellaceae</taxon>
        <taxon>Prevotella</taxon>
    </lineage>
</organism>
<dbReference type="AlphaFoldDB" id="A0A7C9HNH7"/>
<proteinExistence type="predicted"/>
<name>A0A7C9HNH7_9BACT</name>
<sequence length="194" mass="22186">MRKIVFIFVISALLLSCTDSRQGQLSKVLFLLNWSGGFDDYTLTKTARCSYNYDSLLAKVDTAFMKRRKAVAYPRVQDLLDSLCTNSQLLTYTHHRYSPVVRLSALDALIRRKSPHVEQVLLQTYNDTSMISVGGDDYFWEEAVGSIALRHVQQSRKKGVITLRDSLYNDSLALSQPMLATFRYIKQLHSSHLK</sequence>
<accession>A0A7C9HNH7</accession>
<keyword evidence="2" id="KW-1185">Reference proteome</keyword>
<evidence type="ECO:0000313" key="1">
    <source>
        <dbReference type="EMBL" id="MUL28711.1"/>
    </source>
</evidence>
<gene>
    <name evidence="1" type="ORF">F0475_10455</name>
</gene>
<dbReference type="Proteomes" id="UP000482295">
    <property type="component" value="Unassembled WGS sequence"/>
</dbReference>
<comment type="caution">
    <text evidence="1">The sequence shown here is derived from an EMBL/GenBank/DDBJ whole genome shotgun (WGS) entry which is preliminary data.</text>
</comment>
<dbReference type="PROSITE" id="PS51257">
    <property type="entry name" value="PROKAR_LIPOPROTEIN"/>
    <property type="match status" value="1"/>
</dbReference>
<dbReference type="EMBL" id="VVIQ01000013">
    <property type="protein sequence ID" value="MUL28711.1"/>
    <property type="molecule type" value="Genomic_DNA"/>
</dbReference>